<dbReference type="AlphaFoldDB" id="A0A0D5ZCB1"/>
<reference evidence="1 2" key="1">
    <citation type="journal article" date="2011" name="J. Bacteriol.">
        <title>Complete genome sequence of Paenibacillus polymyxa SC2, a strain of plant growth-promoting Rhizobacterium with broad-spectrum antimicrobial activity.</title>
        <authorList>
            <person name="Ma M."/>
            <person name="Wang C."/>
            <person name="Ding Y."/>
            <person name="Li L."/>
            <person name="Shen D."/>
            <person name="Jiang X."/>
            <person name="Guan D."/>
            <person name="Cao F."/>
            <person name="Chen H."/>
            <person name="Feng R."/>
            <person name="Wang X."/>
            <person name="Ge Y."/>
            <person name="Yao L."/>
            <person name="Bing X."/>
            <person name="Yang X."/>
            <person name="Li J."/>
            <person name="Du B."/>
        </authorList>
    </citation>
    <scope>NUCLEOTIDE SEQUENCE [LARGE SCALE GENOMIC DNA]</scope>
    <source>
        <strain evidence="1 2">SC2</strain>
    </source>
</reference>
<proteinExistence type="predicted"/>
<dbReference type="HOGENOM" id="CLU_2772064_0_0_9"/>
<dbReference type="Proteomes" id="UP000006868">
    <property type="component" value="Chromosome"/>
</dbReference>
<sequence>MQPTCWTRWSVYEYMKHRFVCTGEVPDERELLEELPDIDKSELIEGMAEFRLILGDWPIAGSDKPCEVR</sequence>
<evidence type="ECO:0000313" key="1">
    <source>
        <dbReference type="EMBL" id="AKA44283.1"/>
    </source>
</evidence>
<accession>A0A0D5ZCB1</accession>
<organism evidence="1 2">
    <name type="scientific">Paenibacillus polymyxa (strain SC2)</name>
    <name type="common">Bacillus polymyxa</name>
    <dbReference type="NCBI Taxonomy" id="886882"/>
    <lineage>
        <taxon>Bacteria</taxon>
        <taxon>Bacillati</taxon>
        <taxon>Bacillota</taxon>
        <taxon>Bacilli</taxon>
        <taxon>Bacillales</taxon>
        <taxon>Paenibacillaceae</taxon>
        <taxon>Paenibacillus</taxon>
    </lineage>
</organism>
<dbReference type="EMBL" id="CP002213">
    <property type="protein sequence ID" value="AKA44283.1"/>
    <property type="molecule type" value="Genomic_DNA"/>
</dbReference>
<dbReference type="PATRIC" id="fig|886882.15.peg.3494"/>
<evidence type="ECO:0000313" key="2">
    <source>
        <dbReference type="Proteomes" id="UP000006868"/>
    </source>
</evidence>
<name>A0A0D5ZCB1_PAEPS</name>
<protein>
    <submittedName>
        <fullName evidence="1">Uncharacterized protein</fullName>
    </submittedName>
</protein>
<dbReference type="OrthoDB" id="2656417at2"/>
<gene>
    <name evidence="1" type="ORF">PPSC2_16370</name>
</gene>
<dbReference type="KEGG" id="ppm:PPSC2_16370"/>